<reference evidence="1 2" key="1">
    <citation type="submission" date="2016-10" db="EMBL/GenBank/DDBJ databases">
        <authorList>
            <person name="de Groot N.N."/>
        </authorList>
    </citation>
    <scope>NUCLEOTIDE SEQUENCE [LARGE SCALE GENOMIC DNA]</scope>
    <source>
        <strain evidence="1 2">CGMCC 1.8891</strain>
    </source>
</reference>
<dbReference type="STRING" id="576117.SAMN04488138_1553"/>
<keyword evidence="2" id="KW-1185">Reference proteome</keyword>
<proteinExistence type="predicted"/>
<dbReference type="RefSeq" id="WP_066598813.1">
    <property type="nucleotide sequence ID" value="NZ_FORY01000055.1"/>
</dbReference>
<dbReference type="EMBL" id="FORY01000055">
    <property type="protein sequence ID" value="SFK18719.1"/>
    <property type="molecule type" value="Genomic_DNA"/>
</dbReference>
<dbReference type="Proteomes" id="UP000183299">
    <property type="component" value="Unassembled WGS sequence"/>
</dbReference>
<dbReference type="AlphaFoldDB" id="A0A1I3XHA4"/>
<gene>
    <name evidence="1" type="ORF">SAMN04488138_1553</name>
</gene>
<protein>
    <submittedName>
        <fullName evidence="1">Uncharacterized protein</fullName>
    </submittedName>
</protein>
<evidence type="ECO:0000313" key="1">
    <source>
        <dbReference type="EMBL" id="SFK18719.1"/>
    </source>
</evidence>
<dbReference type="GeneID" id="98666851"/>
<organism evidence="1 2">
    <name type="scientific">Celeribacter halophilus</name>
    <dbReference type="NCBI Taxonomy" id="576117"/>
    <lineage>
        <taxon>Bacteria</taxon>
        <taxon>Pseudomonadati</taxon>
        <taxon>Pseudomonadota</taxon>
        <taxon>Alphaproteobacteria</taxon>
        <taxon>Rhodobacterales</taxon>
        <taxon>Roseobacteraceae</taxon>
        <taxon>Celeribacter</taxon>
    </lineage>
</organism>
<sequence length="113" mass="12791">MTQTRTPLTLPTSDELLLKTLEGTDKKVEKLHPLLGLLEEDDTEPYSEIGQALLDALKHIQKELQEFQSLRHDLAKQIEALTASVKETKATQEIMAKQIEEMHHLLLAPVENP</sequence>
<name>A0A1I3XHA4_9RHOB</name>
<evidence type="ECO:0000313" key="2">
    <source>
        <dbReference type="Proteomes" id="UP000183299"/>
    </source>
</evidence>
<accession>A0A1I3XHA4</accession>